<accession>A0A6F8VAM8</accession>
<dbReference type="SUPFAM" id="SSF75169">
    <property type="entry name" value="DsrEFH-like"/>
    <property type="match status" value="1"/>
</dbReference>
<reference evidence="2" key="1">
    <citation type="submission" date="2020-03" db="EMBL/GenBank/DDBJ databases">
        <title>Complete genome sequence of sulfur-oxidizing bacterium skT11.</title>
        <authorList>
            <person name="Kanda M."/>
            <person name="Kojima H."/>
            <person name="Fukui M."/>
        </authorList>
    </citation>
    <scope>NUCLEOTIDE SEQUENCE [LARGE SCALE GENOMIC DNA]</scope>
    <source>
        <strain evidence="2">skT11</strain>
    </source>
</reference>
<dbReference type="EMBL" id="AP022853">
    <property type="protein sequence ID" value="BCB26022.1"/>
    <property type="molecule type" value="Genomic_DNA"/>
</dbReference>
<dbReference type="AlphaFoldDB" id="A0A6F8VAM8"/>
<evidence type="ECO:0000313" key="1">
    <source>
        <dbReference type="EMBL" id="BCB26022.1"/>
    </source>
</evidence>
<dbReference type="PANTHER" id="PTHR37691:SF1">
    <property type="entry name" value="BLR3518 PROTEIN"/>
    <property type="match status" value="1"/>
</dbReference>
<protein>
    <submittedName>
        <fullName evidence="1">Uncharacterized protein</fullName>
    </submittedName>
</protein>
<organism evidence="1 2">
    <name type="scientific">Sulfurimicrobium lacus</name>
    <dbReference type="NCBI Taxonomy" id="2715678"/>
    <lineage>
        <taxon>Bacteria</taxon>
        <taxon>Pseudomonadati</taxon>
        <taxon>Pseudomonadota</taxon>
        <taxon>Betaproteobacteria</taxon>
        <taxon>Nitrosomonadales</taxon>
        <taxon>Sulfuricellaceae</taxon>
        <taxon>Sulfurimicrobium</taxon>
    </lineage>
</organism>
<dbReference type="KEGG" id="slac:SKTS_09080"/>
<name>A0A6F8VAM8_9PROT</name>
<sequence length="236" mass="26259">MNQDQTLSDEFLNAFVDDQLDPAEKSRTFELIEQDEALKARVCELRGLKEKVQLAYLQPPPPVHATKKSWLSGTPYRQALAASLSGWFAHNWTGYTSDRDIMRLLQTVQRNDLGADPHKLMIHVGNANPVRLSTALDEAENLLASSKRANRPMRVEIIANGGGLELLRAGSSPYAQRIAAMREKYPNLELTACGQTLRNLRAKGVDVRLLPDTGIAPSAVDEITLRLKQGWGYIKV</sequence>
<dbReference type="InterPro" id="IPR027396">
    <property type="entry name" value="DsrEFH-like"/>
</dbReference>
<gene>
    <name evidence="1" type="ORF">SKTS_09080</name>
</gene>
<keyword evidence="2" id="KW-1185">Reference proteome</keyword>
<dbReference type="PANTHER" id="PTHR37691">
    <property type="entry name" value="BLR3518 PROTEIN"/>
    <property type="match status" value="1"/>
</dbReference>
<dbReference type="Proteomes" id="UP000502260">
    <property type="component" value="Chromosome"/>
</dbReference>
<dbReference type="RefSeq" id="WP_173061027.1">
    <property type="nucleotide sequence ID" value="NZ_AP022853.1"/>
</dbReference>
<evidence type="ECO:0000313" key="2">
    <source>
        <dbReference type="Proteomes" id="UP000502260"/>
    </source>
</evidence>
<proteinExistence type="predicted"/>
<dbReference type="Gene3D" id="3.40.1260.10">
    <property type="entry name" value="DsrEFH-like"/>
    <property type="match status" value="1"/>
</dbReference>